<evidence type="ECO:0000313" key="2">
    <source>
        <dbReference type="EMBL" id="PZM16394.1"/>
    </source>
</evidence>
<dbReference type="RefSeq" id="WP_111158660.1">
    <property type="nucleotide sequence ID" value="NZ_PCDP01000002.1"/>
</dbReference>
<accession>A0A2W4DJK6</accession>
<reference evidence="2 3" key="1">
    <citation type="journal article" date="2018" name="Sci. Rep.">
        <title>Rhizobium tumorigenes sp. nov., a novel plant tumorigenic bacterium isolated from cane gall tumors on thornless blackberry.</title>
        <authorList>
            <person name="Kuzmanovi N."/>
            <person name="Smalla K."/>
            <person name="Gronow S."/>
            <person name="PuBawska J."/>
        </authorList>
    </citation>
    <scope>NUCLEOTIDE SEQUENCE [LARGE SCALE GENOMIC DNA]</scope>
    <source>
        <strain evidence="2 3">CCBAU 85046</strain>
    </source>
</reference>
<sequence length="185" mass="20142">MKPPWKYLAQLVSRKRTAETPEQPIARESDSRLIEVEALAISAPLLASPEAVPSPDDIGPPFADQAERFGTEQSESEEIKLKTIDDDEEPKAKTTVPPPAGKAPAKPPRKPRSTFRKTGGNLGGEAGVPSFVVHAAKPVAKLSPPADPFVQEAANLDDEIKHLRTQLVAKLQAQNAQLRKMLERF</sequence>
<name>A0A2W4DJK6_9HYPH</name>
<dbReference type="OrthoDB" id="8277693at2"/>
<feature type="region of interest" description="Disordered" evidence="1">
    <location>
        <begin position="46"/>
        <end position="128"/>
    </location>
</feature>
<evidence type="ECO:0000313" key="3">
    <source>
        <dbReference type="Proteomes" id="UP000248925"/>
    </source>
</evidence>
<organism evidence="2 3">
    <name type="scientific">Rhizobium tubonense</name>
    <dbReference type="NCBI Taxonomy" id="484088"/>
    <lineage>
        <taxon>Bacteria</taxon>
        <taxon>Pseudomonadati</taxon>
        <taxon>Pseudomonadota</taxon>
        <taxon>Alphaproteobacteria</taxon>
        <taxon>Hyphomicrobiales</taxon>
        <taxon>Rhizobiaceae</taxon>
        <taxon>Rhizobium/Agrobacterium group</taxon>
        <taxon>Rhizobium</taxon>
    </lineage>
</organism>
<dbReference type="EMBL" id="PCDP01000002">
    <property type="protein sequence ID" value="PZM16394.1"/>
    <property type="molecule type" value="Genomic_DNA"/>
</dbReference>
<gene>
    <name evidence="2" type="ORF">CPY51_03335</name>
</gene>
<dbReference type="Proteomes" id="UP000248925">
    <property type="component" value="Unassembled WGS sequence"/>
</dbReference>
<proteinExistence type="predicted"/>
<dbReference type="AlphaFoldDB" id="A0A2W4DJK6"/>
<evidence type="ECO:0000256" key="1">
    <source>
        <dbReference type="SAM" id="MobiDB-lite"/>
    </source>
</evidence>
<keyword evidence="3" id="KW-1185">Reference proteome</keyword>
<comment type="caution">
    <text evidence="2">The sequence shown here is derived from an EMBL/GenBank/DDBJ whole genome shotgun (WGS) entry which is preliminary data.</text>
</comment>
<protein>
    <submittedName>
        <fullName evidence="2">Uncharacterized protein</fullName>
    </submittedName>
</protein>